<evidence type="ECO:0000256" key="2">
    <source>
        <dbReference type="ARBA" id="ARBA00009045"/>
    </source>
</evidence>
<dbReference type="SUPFAM" id="SSF144091">
    <property type="entry name" value="Rhomboid-like"/>
    <property type="match status" value="1"/>
</dbReference>
<proteinExistence type="inferred from homology"/>
<sequence>MMEIGVLGDPRAGRALADYLIAQGIEAQLQSAEDGVAILVSSEHYHRGREEYERFLQDPYNRRYLAASWESGEVPRKGDARLDYGAPGLQFFQSIITQSGPLTLFILALCSAIWLFWNMGFAENLFNLLRFPTSWEAMSSGEVWRFFTPSLIHFSAMHVVFNLLWWWYLGGRIERDRGVGTLLILLLVAGTLPNLLQFALVGPNFGGLSGVVYALVGYCWIHGRLNPSSPLALPPAYVGFLLLWLVLGFMGFMNMANYAHLGGLLVGVGQALLDGRKRA</sequence>
<keyword evidence="4" id="KW-0997">Cell inner membrane</keyword>
<feature type="transmembrane region" description="Helical" evidence="9">
    <location>
        <begin position="179"/>
        <end position="199"/>
    </location>
</feature>
<keyword evidence="6" id="KW-0378">Hydrolase</keyword>
<evidence type="ECO:0000256" key="6">
    <source>
        <dbReference type="ARBA" id="ARBA00022801"/>
    </source>
</evidence>
<accession>A0A1M5ZA69</accession>
<dbReference type="PANTHER" id="PTHR43731:SF14">
    <property type="entry name" value="PRESENILIN-ASSOCIATED RHOMBOID-LIKE PROTEIN, MITOCHONDRIAL"/>
    <property type="match status" value="1"/>
</dbReference>
<dbReference type="Pfam" id="PF12122">
    <property type="entry name" value="Rhomboid_N"/>
    <property type="match status" value="1"/>
</dbReference>
<gene>
    <name evidence="12" type="ORF">SAMN02745129_0083</name>
</gene>
<dbReference type="EMBL" id="FQXG01000010">
    <property type="protein sequence ID" value="SHI21110.1"/>
    <property type="molecule type" value="Genomic_DNA"/>
</dbReference>
<evidence type="ECO:0000259" key="11">
    <source>
        <dbReference type="Pfam" id="PF12122"/>
    </source>
</evidence>
<comment type="subcellular location">
    <subcellularLocation>
        <location evidence="1">Membrane</location>
        <topology evidence="1">Multi-pass membrane protein</topology>
    </subcellularLocation>
</comment>
<dbReference type="RefSeq" id="WP_067661564.1">
    <property type="nucleotide sequence ID" value="NZ_FQXG01000010.1"/>
</dbReference>
<dbReference type="STRING" id="299255.SAMN02745129_0083"/>
<dbReference type="Pfam" id="PF01694">
    <property type="entry name" value="Rhomboid"/>
    <property type="match status" value="1"/>
</dbReference>
<evidence type="ECO:0000259" key="10">
    <source>
        <dbReference type="Pfam" id="PF01694"/>
    </source>
</evidence>
<keyword evidence="5 9" id="KW-0812">Transmembrane</keyword>
<protein>
    <submittedName>
        <fullName evidence="12">GlpG protein</fullName>
    </submittedName>
</protein>
<dbReference type="PANTHER" id="PTHR43731">
    <property type="entry name" value="RHOMBOID PROTEASE"/>
    <property type="match status" value="1"/>
</dbReference>
<feature type="transmembrane region" description="Helical" evidence="9">
    <location>
        <begin position="146"/>
        <end position="167"/>
    </location>
</feature>
<dbReference type="InterPro" id="IPR022764">
    <property type="entry name" value="Peptidase_S54_rhomboid_dom"/>
</dbReference>
<dbReference type="GO" id="GO:0006508">
    <property type="term" value="P:proteolysis"/>
    <property type="evidence" value="ECO:0007669"/>
    <property type="project" value="InterPro"/>
</dbReference>
<keyword evidence="13" id="KW-1185">Reference proteome</keyword>
<evidence type="ECO:0000313" key="13">
    <source>
        <dbReference type="Proteomes" id="UP000184268"/>
    </source>
</evidence>
<feature type="transmembrane region" description="Helical" evidence="9">
    <location>
        <begin position="233"/>
        <end position="252"/>
    </location>
</feature>
<feature type="domain" description="Peptidase S54 GlpG peptidase N-terminal" evidence="11">
    <location>
        <begin position="1"/>
        <end position="76"/>
    </location>
</feature>
<dbReference type="Gene3D" id="3.30.70.2350">
    <property type="match status" value="1"/>
</dbReference>
<dbReference type="InterPro" id="IPR035952">
    <property type="entry name" value="Rhomboid-like_sf"/>
</dbReference>
<feature type="domain" description="Peptidase S54 rhomboid" evidence="10">
    <location>
        <begin position="141"/>
        <end position="273"/>
    </location>
</feature>
<feature type="transmembrane region" description="Helical" evidence="9">
    <location>
        <begin position="102"/>
        <end position="126"/>
    </location>
</feature>
<keyword evidence="3" id="KW-1003">Cell membrane</keyword>
<dbReference type="Proteomes" id="UP000184268">
    <property type="component" value="Unassembled WGS sequence"/>
</dbReference>
<name>A0A1M5ZA69_9GAMM</name>
<dbReference type="AlphaFoldDB" id="A0A1M5ZA69"/>
<evidence type="ECO:0000256" key="1">
    <source>
        <dbReference type="ARBA" id="ARBA00004141"/>
    </source>
</evidence>
<dbReference type="Gene3D" id="1.20.1540.10">
    <property type="entry name" value="Rhomboid-like"/>
    <property type="match status" value="1"/>
</dbReference>
<dbReference type="OrthoDB" id="9778341at2"/>
<organism evidence="12 13">
    <name type="scientific">Ferrimonas marina</name>
    <dbReference type="NCBI Taxonomy" id="299255"/>
    <lineage>
        <taxon>Bacteria</taxon>
        <taxon>Pseudomonadati</taxon>
        <taxon>Pseudomonadota</taxon>
        <taxon>Gammaproteobacteria</taxon>
        <taxon>Alteromonadales</taxon>
        <taxon>Ferrimonadaceae</taxon>
        <taxon>Ferrimonas</taxon>
    </lineage>
</organism>
<keyword evidence="7 9" id="KW-1133">Transmembrane helix</keyword>
<evidence type="ECO:0000256" key="5">
    <source>
        <dbReference type="ARBA" id="ARBA00022692"/>
    </source>
</evidence>
<dbReference type="GO" id="GO:0016020">
    <property type="term" value="C:membrane"/>
    <property type="evidence" value="ECO:0007669"/>
    <property type="project" value="UniProtKB-SubCell"/>
</dbReference>
<evidence type="ECO:0000256" key="4">
    <source>
        <dbReference type="ARBA" id="ARBA00022519"/>
    </source>
</evidence>
<dbReference type="InterPro" id="IPR022732">
    <property type="entry name" value="Peptidase_S54_GlpG_N"/>
</dbReference>
<comment type="similarity">
    <text evidence="2">Belongs to the peptidase S54 family.</text>
</comment>
<evidence type="ECO:0000256" key="3">
    <source>
        <dbReference type="ARBA" id="ARBA00022475"/>
    </source>
</evidence>
<evidence type="ECO:0000256" key="8">
    <source>
        <dbReference type="ARBA" id="ARBA00023136"/>
    </source>
</evidence>
<dbReference type="InterPro" id="IPR038236">
    <property type="entry name" value="GlpG_N_sf"/>
</dbReference>
<dbReference type="InterPro" id="IPR023662">
    <property type="entry name" value="Rhomboid_protease_GlpG"/>
</dbReference>
<evidence type="ECO:0000256" key="9">
    <source>
        <dbReference type="SAM" id="Phobius"/>
    </source>
</evidence>
<dbReference type="InterPro" id="IPR050925">
    <property type="entry name" value="Rhomboid_protease_S54"/>
</dbReference>
<keyword evidence="8 9" id="KW-0472">Membrane</keyword>
<evidence type="ECO:0000313" key="12">
    <source>
        <dbReference type="EMBL" id="SHI21110.1"/>
    </source>
</evidence>
<dbReference type="GO" id="GO:0004252">
    <property type="term" value="F:serine-type endopeptidase activity"/>
    <property type="evidence" value="ECO:0007669"/>
    <property type="project" value="InterPro"/>
</dbReference>
<reference evidence="12 13" key="1">
    <citation type="submission" date="2016-11" db="EMBL/GenBank/DDBJ databases">
        <authorList>
            <person name="Jaros S."/>
            <person name="Januszkiewicz K."/>
            <person name="Wedrychowicz H."/>
        </authorList>
    </citation>
    <scope>NUCLEOTIDE SEQUENCE [LARGE SCALE GENOMIC DNA]</scope>
    <source>
        <strain evidence="12 13">DSM 16917</strain>
    </source>
</reference>
<dbReference type="NCBIfam" id="TIGR04239">
    <property type="entry name" value="rhombo_GlpG"/>
    <property type="match status" value="1"/>
</dbReference>
<evidence type="ECO:0000256" key="7">
    <source>
        <dbReference type="ARBA" id="ARBA00022989"/>
    </source>
</evidence>